<sequence length="1388" mass="151497">GDAGVDINLASYYFEKYDIGYVMGMLAHEIGLHPLASRDTNIPDEEEMFAGVPLTVPGLAHLTPPRTMNTVGAGQADHIMAAFPSSTRHRIYRDIVLGMANDLAEEARTGEEGAKAKDVTDLIDTYLMDLATIALTNDKRKDAAWEPRYTAKVYNAYKEQFAAQLAQDSPVRSLLPADKSWYNVTSNFFGLGSSVAFNNQGDSIQSVAPVPSGTETGETRPRLSPGGTESGSRSGPSDTTSSMEPRAGRAHTGLPHTGMPRPSRPRDQRPRFVVRSDFDARRFTYDGDPVTDLTVRIAMRGGPDGQNARAQAPTRAQAAVFAQLRDGVHEFLNNPGHRLPNGDLLHVTVELVDPSQSPHLTVDLVGRDRVMDQISWWADADPVQLVHELTHQLGLRDEYRDADSPQRPHIPGSLLGDLTAGPEDSSLAAGGLRGRHLALLSALIGDVTPSSSDSSERSTQEDSEHTWHQVRDDAEKVRREAVWIDPVSLPRPSTGDTAVTAVPARMPQDPNATPAPAASTTADAAAEPTLTPFRSGKYEFTNLKHTEERYRDKAVRIIELLRDHPTISAYVGDRPVRITLHVRTTETPADVRDLGDAGVQINLASYYFEKYDIGYIMGMLAHEIGLHPLASRNGDIPDEESMFRGIPLPVPGLGELRTPRTMNTDSAGQADHIMAAFPSSTRHGIYRDIVLKMADMLAEAAQAGVEGAKAKDVTDLIDTYLMDLASIAITSDYRMNAAKEPGNTAKVYNAYKALFAARMAPDSPARALLPADKGMFGVVRDFATLAANLATNNRGDSIQQPIPTGEARPRLPQATDSAQKISESIEQALAGAPQLVGLRDSRPRFVVRSGFDVRRLSYQGEQVTDLTVRIQMRGTDAQVAHAFEQLSAGVHEFLNEPGHRLPNGDLLHVTVELVDPSQSQSQPQSQSPHLTVDLVGRDRTMDQVSWWADADPVQLVHELTHQLGLRDEYRDADSPQRPHIPGSLLGDLTAGPEDSSLAAGGLRGRHLALLGALIGDVSPEPERLQASQTPERPQASQTPDLPRTSRADVQDIAQTWEEARKGVEGILREAVWVDPVSLPRPSTGDTGVTDVPARMQQDPNTAPGQAAGQPVTLYAPFSSGNFEFTNLKHTNEAYRDKAVRIIDLLRKHDTIKEYVGDRRVRITLHVRTTETPADVTDRGDAGVDINLASYYFEKYGIGHIMGMLAHEIGLHPLASRNRDIPDEEEMFQNVPLAVPGLGDLTTPRTMNTVGAGQADHIMAAYPSSTRHRIYRDIVLKMAGVLAEDARVGEDGARAQDVTDLIDCYLMDLASIALTNDYRMNAAKEPNYTARVYNAYKEMLLARLADDASVRALLPSDKSMFGVMNDFRRIGTYIAIGNSGDSIQRADTT</sequence>
<gene>
    <name evidence="2" type="ORF">C6Y14_43760</name>
</gene>
<feature type="region of interest" description="Disordered" evidence="1">
    <location>
        <begin position="969"/>
        <end position="999"/>
    </location>
</feature>
<reference evidence="2 3" key="1">
    <citation type="submission" date="2018-03" db="EMBL/GenBank/DDBJ databases">
        <title>Streptomyces dioscori sp. nov., a novel endophytic actinobacterium isolated from bulbil of Dioscorea bulbifera L.</title>
        <authorList>
            <person name="Zhikuan W."/>
        </authorList>
    </citation>
    <scope>NUCLEOTIDE SEQUENCE [LARGE SCALE GENOMIC DNA]</scope>
    <source>
        <strain evidence="2 3">A217</strain>
    </source>
</reference>
<feature type="non-terminal residue" evidence="2">
    <location>
        <position position="1"/>
    </location>
</feature>
<feature type="region of interest" description="Disordered" evidence="1">
    <location>
        <begin position="446"/>
        <end position="472"/>
    </location>
</feature>
<feature type="compositionally biased region" description="Polar residues" evidence="1">
    <location>
        <begin position="230"/>
        <end position="243"/>
    </location>
</feature>
<protein>
    <submittedName>
        <fullName evidence="2">Uncharacterized protein</fullName>
    </submittedName>
</protein>
<feature type="compositionally biased region" description="Polar residues" evidence="1">
    <location>
        <begin position="1025"/>
        <end position="1039"/>
    </location>
</feature>
<feature type="compositionally biased region" description="Low complexity" evidence="1">
    <location>
        <begin position="510"/>
        <end position="526"/>
    </location>
</feature>
<proteinExistence type="predicted"/>
<comment type="caution">
    <text evidence="2">The sequence shown here is derived from an EMBL/GenBank/DDBJ whole genome shotgun (WGS) entry which is preliminary data.</text>
</comment>
<evidence type="ECO:0000256" key="1">
    <source>
        <dbReference type="SAM" id="MobiDB-lite"/>
    </source>
</evidence>
<dbReference type="Proteomes" id="UP000240429">
    <property type="component" value="Unassembled WGS sequence"/>
</dbReference>
<feature type="compositionally biased region" description="Basic and acidic residues" evidence="1">
    <location>
        <begin position="454"/>
        <end position="472"/>
    </location>
</feature>
<dbReference type="OrthoDB" id="1215854at2"/>
<accession>A0A2P8PT28</accession>
<name>A0A2P8PT28_9ACTN</name>
<feature type="region of interest" description="Disordered" evidence="1">
    <location>
        <begin position="399"/>
        <end position="429"/>
    </location>
</feature>
<keyword evidence="3" id="KW-1185">Reference proteome</keyword>
<feature type="region of interest" description="Disordered" evidence="1">
    <location>
        <begin position="1020"/>
        <end position="1047"/>
    </location>
</feature>
<dbReference type="RefSeq" id="WP_159074433.1">
    <property type="nucleotide sequence ID" value="NZ_KZ679076.1"/>
</dbReference>
<feature type="region of interest" description="Disordered" evidence="1">
    <location>
        <begin position="205"/>
        <end position="271"/>
    </location>
</feature>
<dbReference type="EMBL" id="PYBJ01000052">
    <property type="protein sequence ID" value="PSM37157.1"/>
    <property type="molecule type" value="Genomic_DNA"/>
</dbReference>
<evidence type="ECO:0000313" key="3">
    <source>
        <dbReference type="Proteomes" id="UP000240429"/>
    </source>
</evidence>
<evidence type="ECO:0000313" key="2">
    <source>
        <dbReference type="EMBL" id="PSM37157.1"/>
    </source>
</evidence>
<organism evidence="2 3">
    <name type="scientific">Streptomyces dioscori</name>
    <dbReference type="NCBI Taxonomy" id="2109333"/>
    <lineage>
        <taxon>Bacteria</taxon>
        <taxon>Bacillati</taxon>
        <taxon>Actinomycetota</taxon>
        <taxon>Actinomycetes</taxon>
        <taxon>Kitasatosporales</taxon>
        <taxon>Streptomycetaceae</taxon>
        <taxon>Streptomyces</taxon>
        <taxon>Streptomyces aurantiacus group</taxon>
    </lineage>
</organism>
<feature type="region of interest" description="Disordered" evidence="1">
    <location>
        <begin position="504"/>
        <end position="526"/>
    </location>
</feature>